<gene>
    <name evidence="3" type="ORF">caldi_28370</name>
</gene>
<dbReference type="PANTHER" id="PTHR47505">
    <property type="entry name" value="DNA UTILIZATION PROTEIN YHGH"/>
    <property type="match status" value="1"/>
</dbReference>
<organism evidence="3 4">
    <name type="scientific">Caldinitratiruptor microaerophilus</name>
    <dbReference type="NCBI Taxonomy" id="671077"/>
    <lineage>
        <taxon>Bacteria</taxon>
        <taxon>Bacillati</taxon>
        <taxon>Bacillota</taxon>
        <taxon>Clostridia</taxon>
        <taxon>Eubacteriales</taxon>
        <taxon>Symbiobacteriaceae</taxon>
        <taxon>Caldinitratiruptor</taxon>
    </lineage>
</organism>
<keyword evidence="4" id="KW-1185">Reference proteome</keyword>
<dbReference type="InterPro" id="IPR029057">
    <property type="entry name" value="PRTase-like"/>
</dbReference>
<comment type="similarity">
    <text evidence="1">Belongs to the ComF/GntX family.</text>
</comment>
<reference evidence="3" key="1">
    <citation type="submission" date="2022-03" db="EMBL/GenBank/DDBJ databases">
        <title>Complete genome sequence of Caldinitratiruptor microaerophilus.</title>
        <authorList>
            <person name="Mukaiyama R."/>
            <person name="Nishiyama T."/>
            <person name="Ueda K."/>
        </authorList>
    </citation>
    <scope>NUCLEOTIDE SEQUENCE</scope>
    <source>
        <strain evidence="3">JCM 16183</strain>
    </source>
</reference>
<evidence type="ECO:0000259" key="2">
    <source>
        <dbReference type="Pfam" id="PF00156"/>
    </source>
</evidence>
<dbReference type="Gene3D" id="3.40.50.2020">
    <property type="match status" value="1"/>
</dbReference>
<dbReference type="Pfam" id="PF00156">
    <property type="entry name" value="Pribosyltran"/>
    <property type="match status" value="1"/>
</dbReference>
<dbReference type="InterPro" id="IPR000836">
    <property type="entry name" value="PRTase_dom"/>
</dbReference>
<sequence length="284" mass="29200">MELPGSPPRVPPGPGAARVLRLLWAGLAGLLWPAASACTLCGGPLAAPEAGESLSATALASLAHGVFLDPLDPDPICPSCLARMALPDGVPLCPVCSRPVDGPWALCPDCAAGGTGFAEVAALGLYRPPLDRAVVLLKYHGRPGLAAPLGRALAARVAARWPGARFAAVVPVPLHPARRRQRGYNQAEEVAAALARTLRVPLRPGWLRRPVATPSQAHSSRQARAQNLRDAFAARAVPAGARVLLVDDVLTTGGTAGACARALRAAGAARVDVAVLAVSPRPVW</sequence>
<accession>A0AA35CM99</accession>
<dbReference type="PANTHER" id="PTHR47505:SF1">
    <property type="entry name" value="DNA UTILIZATION PROTEIN YHGH"/>
    <property type="match status" value="1"/>
</dbReference>
<dbReference type="EMBL" id="AP025628">
    <property type="protein sequence ID" value="BDG61747.1"/>
    <property type="molecule type" value="Genomic_DNA"/>
</dbReference>
<dbReference type="AlphaFoldDB" id="A0AA35CM99"/>
<evidence type="ECO:0000256" key="1">
    <source>
        <dbReference type="ARBA" id="ARBA00008007"/>
    </source>
</evidence>
<dbReference type="Proteomes" id="UP001163687">
    <property type="component" value="Chromosome"/>
</dbReference>
<evidence type="ECO:0000313" key="3">
    <source>
        <dbReference type="EMBL" id="BDG61747.1"/>
    </source>
</evidence>
<protein>
    <recommendedName>
        <fullName evidence="2">Phosphoribosyltransferase domain-containing protein</fullName>
    </recommendedName>
</protein>
<name>A0AA35CM99_9FIRM</name>
<dbReference type="InterPro" id="IPR051910">
    <property type="entry name" value="ComF/GntX_DNA_util-trans"/>
</dbReference>
<dbReference type="KEGG" id="cmic:caldi_28370"/>
<evidence type="ECO:0000313" key="4">
    <source>
        <dbReference type="Proteomes" id="UP001163687"/>
    </source>
</evidence>
<proteinExistence type="inferred from homology"/>
<dbReference type="RefSeq" id="WP_264842375.1">
    <property type="nucleotide sequence ID" value="NZ_AP025628.1"/>
</dbReference>
<dbReference type="SUPFAM" id="SSF53271">
    <property type="entry name" value="PRTase-like"/>
    <property type="match status" value="1"/>
</dbReference>
<feature type="domain" description="Phosphoribosyltransferase" evidence="2">
    <location>
        <begin position="189"/>
        <end position="277"/>
    </location>
</feature>
<dbReference type="CDD" id="cd06223">
    <property type="entry name" value="PRTases_typeI"/>
    <property type="match status" value="1"/>
</dbReference>